<dbReference type="InterPro" id="IPR015946">
    <property type="entry name" value="KH_dom-like_a/b"/>
</dbReference>
<evidence type="ECO:0000256" key="1">
    <source>
        <dbReference type="ARBA" id="ARBA00007378"/>
    </source>
</evidence>
<dbReference type="RefSeq" id="WP_106181397.1">
    <property type="nucleotide sequence ID" value="NZ_PVNH01000011.1"/>
</dbReference>
<dbReference type="Proteomes" id="UP000238362">
    <property type="component" value="Unassembled WGS sequence"/>
</dbReference>
<proteinExistence type="inferred from homology"/>
<dbReference type="OrthoDB" id="9797508at2"/>
<dbReference type="InterPro" id="IPR036102">
    <property type="entry name" value="OsmC/Ohrsf"/>
</dbReference>
<dbReference type="AlphaFoldDB" id="A0A2T0LNJ3"/>
<dbReference type="InterPro" id="IPR003718">
    <property type="entry name" value="OsmC/Ohr_fam"/>
</dbReference>
<sequence>MADAIYTATATARGDGRDGEVTSSDGVLDEKLAVPKELGGPGGSFTNPEQLFAAGYSACFHGALRAVAGKTGVELGETEVTVDVHLGKTEAGQFALAVDLTASLPGMEQGKADELVAQAHQTCPYSSATRGNIAVTVSART</sequence>
<name>A0A2T0LNJ3_9PSEU</name>
<comment type="caution">
    <text evidence="2">The sequence shown here is derived from an EMBL/GenBank/DDBJ whole genome shotgun (WGS) entry which is preliminary data.</text>
</comment>
<dbReference type="EMBL" id="PVNH01000011">
    <property type="protein sequence ID" value="PRX44756.1"/>
    <property type="molecule type" value="Genomic_DNA"/>
</dbReference>
<dbReference type="GO" id="GO:0006979">
    <property type="term" value="P:response to oxidative stress"/>
    <property type="evidence" value="ECO:0007669"/>
    <property type="project" value="InterPro"/>
</dbReference>
<gene>
    <name evidence="2" type="ORF">B0I33_111271</name>
</gene>
<protein>
    <submittedName>
        <fullName evidence="2">Ohr subfamily peroxiredoxin</fullName>
    </submittedName>
</protein>
<dbReference type="SUPFAM" id="SSF82784">
    <property type="entry name" value="OsmC-like"/>
    <property type="match status" value="1"/>
</dbReference>
<organism evidence="2 3">
    <name type="scientific">Prauserella shujinwangii</name>
    <dbReference type="NCBI Taxonomy" id="1453103"/>
    <lineage>
        <taxon>Bacteria</taxon>
        <taxon>Bacillati</taxon>
        <taxon>Actinomycetota</taxon>
        <taxon>Actinomycetes</taxon>
        <taxon>Pseudonocardiales</taxon>
        <taxon>Pseudonocardiaceae</taxon>
        <taxon>Prauserella</taxon>
    </lineage>
</organism>
<comment type="similarity">
    <text evidence="1">Belongs to the OsmC/Ohr family.</text>
</comment>
<dbReference type="NCBIfam" id="TIGR03561">
    <property type="entry name" value="organ_hyd_perox"/>
    <property type="match status" value="1"/>
</dbReference>
<evidence type="ECO:0000313" key="3">
    <source>
        <dbReference type="Proteomes" id="UP000238362"/>
    </source>
</evidence>
<keyword evidence="3" id="KW-1185">Reference proteome</keyword>
<dbReference type="Gene3D" id="3.30.300.20">
    <property type="match status" value="1"/>
</dbReference>
<dbReference type="InterPro" id="IPR019953">
    <property type="entry name" value="OHR"/>
</dbReference>
<dbReference type="Gene3D" id="2.20.25.10">
    <property type="match status" value="1"/>
</dbReference>
<dbReference type="PANTHER" id="PTHR33797:SF2">
    <property type="entry name" value="ORGANIC HYDROPEROXIDE RESISTANCE PROTEIN-LIKE"/>
    <property type="match status" value="1"/>
</dbReference>
<accession>A0A2T0LNJ3</accession>
<evidence type="ECO:0000313" key="2">
    <source>
        <dbReference type="EMBL" id="PRX44756.1"/>
    </source>
</evidence>
<dbReference type="PANTHER" id="PTHR33797">
    <property type="entry name" value="ORGANIC HYDROPEROXIDE RESISTANCE PROTEIN-LIKE"/>
    <property type="match status" value="1"/>
</dbReference>
<reference evidence="2 3" key="1">
    <citation type="submission" date="2018-03" db="EMBL/GenBank/DDBJ databases">
        <title>Genomic Encyclopedia of Type Strains, Phase III (KMG-III): the genomes of soil and plant-associated and newly described type strains.</title>
        <authorList>
            <person name="Whitman W."/>
        </authorList>
    </citation>
    <scope>NUCLEOTIDE SEQUENCE [LARGE SCALE GENOMIC DNA]</scope>
    <source>
        <strain evidence="2 3">CGMCC 4.7125</strain>
    </source>
</reference>
<dbReference type="Pfam" id="PF02566">
    <property type="entry name" value="OsmC"/>
    <property type="match status" value="1"/>
</dbReference>